<evidence type="ECO:0000259" key="2">
    <source>
        <dbReference type="PROSITE" id="PS50097"/>
    </source>
</evidence>
<dbReference type="Proteomes" id="UP000290288">
    <property type="component" value="Unassembled WGS sequence"/>
</dbReference>
<keyword evidence="4" id="KW-1185">Reference proteome</keyword>
<evidence type="ECO:0000313" key="3">
    <source>
        <dbReference type="EMBL" id="RXW12915.1"/>
    </source>
</evidence>
<dbReference type="InterPro" id="IPR000210">
    <property type="entry name" value="BTB/POZ_dom"/>
</dbReference>
<proteinExistence type="predicted"/>
<dbReference type="PROSITE" id="PS50097">
    <property type="entry name" value="BTB"/>
    <property type="match status" value="1"/>
</dbReference>
<dbReference type="Gene3D" id="3.30.710.10">
    <property type="entry name" value="Potassium Channel Kv1.1, Chain A"/>
    <property type="match status" value="1"/>
</dbReference>
<dbReference type="OrthoDB" id="2367075at2759"/>
<sequence>MSTASNESASHATASSGPVLRPQPIRWGGTIFFKVEEIVFEAPRFRFAEHSEVFETMFHLPAGSDGTVEGRDDEHPILLEGYQATHFNSLLKVLYPASVP</sequence>
<feature type="region of interest" description="Disordered" evidence="1">
    <location>
        <begin position="1"/>
        <end position="24"/>
    </location>
</feature>
<evidence type="ECO:0000256" key="1">
    <source>
        <dbReference type="SAM" id="MobiDB-lite"/>
    </source>
</evidence>
<name>A0A4Q2D461_9AGAR</name>
<feature type="compositionally biased region" description="Polar residues" evidence="1">
    <location>
        <begin position="1"/>
        <end position="16"/>
    </location>
</feature>
<dbReference type="InterPro" id="IPR011333">
    <property type="entry name" value="SKP1/BTB/POZ_sf"/>
</dbReference>
<dbReference type="EMBL" id="SDEE01001075">
    <property type="protein sequence ID" value="RXW12915.1"/>
    <property type="molecule type" value="Genomic_DNA"/>
</dbReference>
<organism evidence="3 4">
    <name type="scientific">Candolleomyces aberdarensis</name>
    <dbReference type="NCBI Taxonomy" id="2316362"/>
    <lineage>
        <taxon>Eukaryota</taxon>
        <taxon>Fungi</taxon>
        <taxon>Dikarya</taxon>
        <taxon>Basidiomycota</taxon>
        <taxon>Agaricomycotina</taxon>
        <taxon>Agaricomycetes</taxon>
        <taxon>Agaricomycetidae</taxon>
        <taxon>Agaricales</taxon>
        <taxon>Agaricineae</taxon>
        <taxon>Psathyrellaceae</taxon>
        <taxon>Candolleomyces</taxon>
    </lineage>
</organism>
<protein>
    <recommendedName>
        <fullName evidence="2">BTB domain-containing protein</fullName>
    </recommendedName>
</protein>
<reference evidence="3 4" key="1">
    <citation type="submission" date="2019-01" db="EMBL/GenBank/DDBJ databases">
        <title>Draft genome sequence of Psathyrella aberdarensis IHI B618.</title>
        <authorList>
            <person name="Buettner E."/>
            <person name="Kellner H."/>
        </authorList>
    </citation>
    <scope>NUCLEOTIDE SEQUENCE [LARGE SCALE GENOMIC DNA]</scope>
    <source>
        <strain evidence="3 4">IHI B618</strain>
    </source>
</reference>
<dbReference type="Pfam" id="PF00651">
    <property type="entry name" value="BTB"/>
    <property type="match status" value="1"/>
</dbReference>
<evidence type="ECO:0000313" key="4">
    <source>
        <dbReference type="Proteomes" id="UP000290288"/>
    </source>
</evidence>
<dbReference type="AlphaFoldDB" id="A0A4Q2D461"/>
<dbReference type="STRING" id="2316362.A0A4Q2D461"/>
<comment type="caution">
    <text evidence="3">The sequence shown here is derived from an EMBL/GenBank/DDBJ whole genome shotgun (WGS) entry which is preliminary data.</text>
</comment>
<accession>A0A4Q2D461</accession>
<dbReference type="SUPFAM" id="SSF54695">
    <property type="entry name" value="POZ domain"/>
    <property type="match status" value="1"/>
</dbReference>
<feature type="domain" description="BTB" evidence="2">
    <location>
        <begin position="29"/>
        <end position="100"/>
    </location>
</feature>
<gene>
    <name evidence="3" type="ORF">EST38_g12938</name>
</gene>